<organism evidence="5 6">
    <name type="scientific">Tothia fuscella</name>
    <dbReference type="NCBI Taxonomy" id="1048955"/>
    <lineage>
        <taxon>Eukaryota</taxon>
        <taxon>Fungi</taxon>
        <taxon>Dikarya</taxon>
        <taxon>Ascomycota</taxon>
        <taxon>Pezizomycotina</taxon>
        <taxon>Dothideomycetes</taxon>
        <taxon>Pleosporomycetidae</taxon>
        <taxon>Venturiales</taxon>
        <taxon>Cylindrosympodiaceae</taxon>
        <taxon>Tothia</taxon>
    </lineage>
</organism>
<dbReference type="Pfam" id="PF11951">
    <property type="entry name" value="Fungal_trans_2"/>
    <property type="match status" value="1"/>
</dbReference>
<dbReference type="Pfam" id="PF00172">
    <property type="entry name" value="Zn_clus"/>
    <property type="match status" value="1"/>
</dbReference>
<dbReference type="PANTHER" id="PTHR37534">
    <property type="entry name" value="TRANSCRIPTIONAL ACTIVATOR PROTEIN UGA3"/>
    <property type="match status" value="1"/>
</dbReference>
<feature type="region of interest" description="Disordered" evidence="3">
    <location>
        <begin position="707"/>
        <end position="737"/>
    </location>
</feature>
<feature type="region of interest" description="Disordered" evidence="3">
    <location>
        <begin position="149"/>
        <end position="255"/>
    </location>
</feature>
<dbReference type="AlphaFoldDB" id="A0A9P4NXR0"/>
<proteinExistence type="predicted"/>
<gene>
    <name evidence="5" type="ORF">EJ08DRAFT_60436</name>
</gene>
<keyword evidence="6" id="KW-1185">Reference proteome</keyword>
<accession>A0A9P4NXR0</accession>
<keyword evidence="2" id="KW-0539">Nucleus</keyword>
<dbReference type="PROSITE" id="PS50048">
    <property type="entry name" value="ZN2_CY6_FUNGAL_2"/>
    <property type="match status" value="1"/>
</dbReference>
<dbReference type="PANTHER" id="PTHR37534:SF10">
    <property type="entry name" value="ZN(II)2CYS6 TRANSCRIPTION FACTOR (EUROFUNG)"/>
    <property type="match status" value="1"/>
</dbReference>
<comment type="caution">
    <text evidence="5">The sequence shown here is derived from an EMBL/GenBank/DDBJ whole genome shotgun (WGS) entry which is preliminary data.</text>
</comment>
<feature type="compositionally biased region" description="Polar residues" evidence="3">
    <location>
        <begin position="723"/>
        <end position="736"/>
    </location>
</feature>
<dbReference type="GO" id="GO:0005634">
    <property type="term" value="C:nucleus"/>
    <property type="evidence" value="ECO:0007669"/>
    <property type="project" value="UniProtKB-SubCell"/>
</dbReference>
<dbReference type="GO" id="GO:0000976">
    <property type="term" value="F:transcription cis-regulatory region binding"/>
    <property type="evidence" value="ECO:0007669"/>
    <property type="project" value="TreeGrafter"/>
</dbReference>
<dbReference type="GO" id="GO:0000981">
    <property type="term" value="F:DNA-binding transcription factor activity, RNA polymerase II-specific"/>
    <property type="evidence" value="ECO:0007669"/>
    <property type="project" value="InterPro"/>
</dbReference>
<dbReference type="PROSITE" id="PS00463">
    <property type="entry name" value="ZN2_CY6_FUNGAL_1"/>
    <property type="match status" value="1"/>
</dbReference>
<evidence type="ECO:0000256" key="3">
    <source>
        <dbReference type="SAM" id="MobiDB-lite"/>
    </source>
</evidence>
<dbReference type="EMBL" id="MU007020">
    <property type="protein sequence ID" value="KAF2433590.1"/>
    <property type="molecule type" value="Genomic_DNA"/>
</dbReference>
<feature type="compositionally biased region" description="Acidic residues" evidence="3">
    <location>
        <begin position="181"/>
        <end position="196"/>
    </location>
</feature>
<dbReference type="SUPFAM" id="SSF57701">
    <property type="entry name" value="Zn2/Cys6 DNA-binding domain"/>
    <property type="match status" value="1"/>
</dbReference>
<dbReference type="GO" id="GO:0045944">
    <property type="term" value="P:positive regulation of transcription by RNA polymerase II"/>
    <property type="evidence" value="ECO:0007669"/>
    <property type="project" value="TreeGrafter"/>
</dbReference>
<evidence type="ECO:0000313" key="6">
    <source>
        <dbReference type="Proteomes" id="UP000800235"/>
    </source>
</evidence>
<dbReference type="GO" id="GO:0008270">
    <property type="term" value="F:zinc ion binding"/>
    <property type="evidence" value="ECO:0007669"/>
    <property type="project" value="InterPro"/>
</dbReference>
<dbReference type="InterPro" id="IPR021858">
    <property type="entry name" value="Fun_TF"/>
</dbReference>
<reference evidence="5" key="1">
    <citation type="journal article" date="2020" name="Stud. Mycol.">
        <title>101 Dothideomycetes genomes: a test case for predicting lifestyles and emergence of pathogens.</title>
        <authorList>
            <person name="Haridas S."/>
            <person name="Albert R."/>
            <person name="Binder M."/>
            <person name="Bloem J."/>
            <person name="Labutti K."/>
            <person name="Salamov A."/>
            <person name="Andreopoulos B."/>
            <person name="Baker S."/>
            <person name="Barry K."/>
            <person name="Bills G."/>
            <person name="Bluhm B."/>
            <person name="Cannon C."/>
            <person name="Castanera R."/>
            <person name="Culley D."/>
            <person name="Daum C."/>
            <person name="Ezra D."/>
            <person name="Gonzalez J."/>
            <person name="Henrissat B."/>
            <person name="Kuo A."/>
            <person name="Liang C."/>
            <person name="Lipzen A."/>
            <person name="Lutzoni F."/>
            <person name="Magnuson J."/>
            <person name="Mondo S."/>
            <person name="Nolan M."/>
            <person name="Ohm R."/>
            <person name="Pangilinan J."/>
            <person name="Park H.-J."/>
            <person name="Ramirez L."/>
            <person name="Alfaro M."/>
            <person name="Sun H."/>
            <person name="Tritt A."/>
            <person name="Yoshinaga Y."/>
            <person name="Zwiers L.-H."/>
            <person name="Turgeon B."/>
            <person name="Goodwin S."/>
            <person name="Spatafora J."/>
            <person name="Crous P."/>
            <person name="Grigoriev I."/>
        </authorList>
    </citation>
    <scope>NUCLEOTIDE SEQUENCE</scope>
    <source>
        <strain evidence="5">CBS 130266</strain>
    </source>
</reference>
<dbReference type="OrthoDB" id="5278208at2759"/>
<protein>
    <recommendedName>
        <fullName evidence="4">Zn(2)-C6 fungal-type domain-containing protein</fullName>
    </recommendedName>
</protein>
<dbReference type="SMART" id="SM00066">
    <property type="entry name" value="GAL4"/>
    <property type="match status" value="1"/>
</dbReference>
<dbReference type="InterPro" id="IPR001138">
    <property type="entry name" value="Zn2Cys6_DnaBD"/>
</dbReference>
<evidence type="ECO:0000259" key="4">
    <source>
        <dbReference type="PROSITE" id="PS50048"/>
    </source>
</evidence>
<dbReference type="Proteomes" id="UP000800235">
    <property type="component" value="Unassembled WGS sequence"/>
</dbReference>
<evidence type="ECO:0000256" key="1">
    <source>
        <dbReference type="ARBA" id="ARBA00004123"/>
    </source>
</evidence>
<feature type="domain" description="Zn(2)-C6 fungal-type" evidence="4">
    <location>
        <begin position="122"/>
        <end position="152"/>
    </location>
</feature>
<evidence type="ECO:0000256" key="2">
    <source>
        <dbReference type="ARBA" id="ARBA00023242"/>
    </source>
</evidence>
<sequence length="759" mass="85686">MIYAVSATINQQIDPYSDACLLNHNELFTIMADPYQTFNSPEFLGAFEPYYTNAQGQPILQPSGFYDPNQQYQRPILGPLATPFPDYEEANRPSLNAHGSSRVRKRVGGLGEHVKFRRTRSGCFTCRNRRVKCDEARPVCERCRKGGRECVYPESSSSSKTRRGSTKSRSADRGGSSPNDGEGDGEDPLFEEDESPPAEPSSATSSKAERSIAQDSMETPALTHGVSPTPSIDESEPLEPSVDPAAQLQDAGATETARSSTYKKWVGLPGDLRFYLTYSRTKLDRHYWGLKMDPNNFIGNTLIEVALNFEPLLYAVVGFAAYHYTLTKPDGRLHDFLGYYQKSVNLLRQHIKQKPTIATILTILQLATIEEYLGDWVNLMSHQKAAFQLITELYSPEAMTKTDSLRKTLQWYIRFDTFVGIMSGTGTQLSRDWFEEQYSYFVRQCQDLPTDLTAKYEERFSWIRLTGYDMSQLVRNRAKGTIPEQEFFIKIELFQQRLQDFRLDLHPALKDQAKLLPDISGGRQRDPNDIVNPFEPNLLFGEDIFDTNILLMDFYGFELIFNNQLAALQGKPDPMGARNTAMKICQIFEAIQEYQGSPPGIVLGMQAGLALAVLFLPQEESEILWARKKIATIEALGYTYPTTLRVRMEQLWSIDLSEWWLPNREGQPPMLRQIRKFMTTKPIDEKGEDLRDMKGILMALSLDTSSPEIAQQNPGGADRPVLSRQSSSKAQATSAHSDGLITASAFHNTHGGSPEYDWS</sequence>
<comment type="subcellular location">
    <subcellularLocation>
        <location evidence="1">Nucleus</location>
    </subcellularLocation>
</comment>
<dbReference type="Gene3D" id="4.10.240.10">
    <property type="entry name" value="Zn(2)-C6 fungal-type DNA-binding domain"/>
    <property type="match status" value="1"/>
</dbReference>
<evidence type="ECO:0000313" key="5">
    <source>
        <dbReference type="EMBL" id="KAF2433590.1"/>
    </source>
</evidence>
<dbReference type="CDD" id="cd00067">
    <property type="entry name" value="GAL4"/>
    <property type="match status" value="1"/>
</dbReference>
<name>A0A9P4NXR0_9PEZI</name>
<dbReference type="InterPro" id="IPR036864">
    <property type="entry name" value="Zn2-C6_fun-type_DNA-bd_sf"/>
</dbReference>